<feature type="compositionally biased region" description="Polar residues" evidence="1">
    <location>
        <begin position="24"/>
        <end position="41"/>
    </location>
</feature>
<organism evidence="2">
    <name type="scientific">Arundo donax</name>
    <name type="common">Giant reed</name>
    <name type="synonym">Donax arundinaceus</name>
    <dbReference type="NCBI Taxonomy" id="35708"/>
    <lineage>
        <taxon>Eukaryota</taxon>
        <taxon>Viridiplantae</taxon>
        <taxon>Streptophyta</taxon>
        <taxon>Embryophyta</taxon>
        <taxon>Tracheophyta</taxon>
        <taxon>Spermatophyta</taxon>
        <taxon>Magnoliopsida</taxon>
        <taxon>Liliopsida</taxon>
        <taxon>Poales</taxon>
        <taxon>Poaceae</taxon>
        <taxon>PACMAD clade</taxon>
        <taxon>Arundinoideae</taxon>
        <taxon>Arundineae</taxon>
        <taxon>Arundo</taxon>
    </lineage>
</organism>
<proteinExistence type="predicted"/>
<feature type="region of interest" description="Disordered" evidence="1">
    <location>
        <begin position="1"/>
        <end position="72"/>
    </location>
</feature>
<evidence type="ECO:0000256" key="1">
    <source>
        <dbReference type="SAM" id="MobiDB-lite"/>
    </source>
</evidence>
<reference evidence="2" key="1">
    <citation type="submission" date="2014-09" db="EMBL/GenBank/DDBJ databases">
        <authorList>
            <person name="Magalhaes I.L.F."/>
            <person name="Oliveira U."/>
            <person name="Santos F.R."/>
            <person name="Vidigal T.H.D.A."/>
            <person name="Brescovit A.D."/>
            <person name="Santos A.J."/>
        </authorList>
    </citation>
    <scope>NUCLEOTIDE SEQUENCE</scope>
    <source>
        <tissue evidence="2">Shoot tissue taken approximately 20 cm above the soil surface</tissue>
    </source>
</reference>
<protein>
    <submittedName>
        <fullName evidence="2">Uncharacterized protein</fullName>
    </submittedName>
</protein>
<dbReference type="EMBL" id="GBRH01209783">
    <property type="protein sequence ID" value="JAD88112.1"/>
    <property type="molecule type" value="Transcribed_RNA"/>
</dbReference>
<feature type="compositionally biased region" description="Basic residues" evidence="1">
    <location>
        <begin position="54"/>
        <end position="72"/>
    </location>
</feature>
<dbReference type="AlphaFoldDB" id="A0A0A9DWK0"/>
<name>A0A0A9DWK0_ARUDO</name>
<accession>A0A0A9DWK0</accession>
<evidence type="ECO:0000313" key="2">
    <source>
        <dbReference type="EMBL" id="JAD88112.1"/>
    </source>
</evidence>
<sequence length="72" mass="7663">MHPPQHPRLLLGNGGATGKRRLCPTSTGPSPTSAAGTSTAPSGPPRAAPWWRGRTARARRGRRAWRTRRAAG</sequence>
<reference evidence="2" key="2">
    <citation type="journal article" date="2015" name="Data Brief">
        <title>Shoot transcriptome of the giant reed, Arundo donax.</title>
        <authorList>
            <person name="Barrero R.A."/>
            <person name="Guerrero F.D."/>
            <person name="Moolhuijzen P."/>
            <person name="Goolsby J.A."/>
            <person name="Tidwell J."/>
            <person name="Bellgard S.E."/>
            <person name="Bellgard M.I."/>
        </authorList>
    </citation>
    <scope>NUCLEOTIDE SEQUENCE</scope>
    <source>
        <tissue evidence="2">Shoot tissue taken approximately 20 cm above the soil surface</tissue>
    </source>
</reference>